<comment type="pathway">
    <text evidence="2 8">Metabolic intermediate biosynthesis; chorismate biosynthesis; chorismate from D-erythrose 4-phosphate and phosphoenolpyruvate: step 1/7.</text>
</comment>
<dbReference type="GO" id="GO:0009423">
    <property type="term" value="P:chorismate biosynthetic process"/>
    <property type="evidence" value="ECO:0007669"/>
    <property type="project" value="UniProtKB-UniPathway"/>
</dbReference>
<evidence type="ECO:0000313" key="11">
    <source>
        <dbReference type="Proteomes" id="UP000183104"/>
    </source>
</evidence>
<dbReference type="InterPro" id="IPR006219">
    <property type="entry name" value="DAHP_synth_1"/>
</dbReference>
<dbReference type="Pfam" id="PF00793">
    <property type="entry name" value="DAHP_synth_1"/>
    <property type="match status" value="1"/>
</dbReference>
<evidence type="ECO:0000256" key="3">
    <source>
        <dbReference type="ARBA" id="ARBA00007985"/>
    </source>
</evidence>
<dbReference type="GO" id="GO:0005737">
    <property type="term" value="C:cytoplasm"/>
    <property type="evidence" value="ECO:0007669"/>
    <property type="project" value="TreeGrafter"/>
</dbReference>
<dbReference type="Gene3D" id="3.20.20.70">
    <property type="entry name" value="Aldolase class I"/>
    <property type="match status" value="1"/>
</dbReference>
<dbReference type="FunFam" id="3.20.20.70:FF:000005">
    <property type="entry name" value="Phospho-2-dehydro-3-deoxyheptonate aldolase"/>
    <property type="match status" value="1"/>
</dbReference>
<dbReference type="OrthoDB" id="9807331at2"/>
<evidence type="ECO:0000256" key="7">
    <source>
        <dbReference type="ARBA" id="ARBA00047508"/>
    </source>
</evidence>
<dbReference type="InterPro" id="IPR013785">
    <property type="entry name" value="Aldolase_TIM"/>
</dbReference>
<dbReference type="GO" id="GO:0003849">
    <property type="term" value="F:3-deoxy-7-phosphoheptulonate synthase activity"/>
    <property type="evidence" value="ECO:0007669"/>
    <property type="project" value="UniProtKB-EC"/>
</dbReference>
<dbReference type="NCBIfam" id="TIGR00034">
    <property type="entry name" value="aroFGH"/>
    <property type="match status" value="1"/>
</dbReference>
<keyword evidence="11" id="KW-1185">Reference proteome</keyword>
<dbReference type="SUPFAM" id="SSF51569">
    <property type="entry name" value="Aldolase"/>
    <property type="match status" value="1"/>
</dbReference>
<dbReference type="PANTHER" id="PTHR21225:SF12">
    <property type="entry name" value="PHOSPHO-2-DEHYDRO-3-DEOXYHEPTONATE ALDOLASE, TYROSINE-INHIBITED"/>
    <property type="match status" value="1"/>
</dbReference>
<dbReference type="PANTHER" id="PTHR21225">
    <property type="entry name" value="PHOSPHO-2-DEHYDRO-3-DEOXYHEPTONATE ALDOLASE DAHP SYNTHETASE"/>
    <property type="match status" value="1"/>
</dbReference>
<evidence type="ECO:0000256" key="4">
    <source>
        <dbReference type="ARBA" id="ARBA00022605"/>
    </source>
</evidence>
<dbReference type="GO" id="GO:0009073">
    <property type="term" value="P:aromatic amino acid family biosynthetic process"/>
    <property type="evidence" value="ECO:0007669"/>
    <property type="project" value="UniProtKB-KW"/>
</dbReference>
<dbReference type="PIRSF" id="PIRSF001361">
    <property type="entry name" value="DAHP_synthase"/>
    <property type="match status" value="1"/>
</dbReference>
<accession>A0A0P9EST8</accession>
<evidence type="ECO:0000256" key="8">
    <source>
        <dbReference type="PIRNR" id="PIRNR001361"/>
    </source>
</evidence>
<evidence type="ECO:0000313" key="10">
    <source>
        <dbReference type="EMBL" id="SCY53855.1"/>
    </source>
</evidence>
<dbReference type="RefSeq" id="WP_054964810.1">
    <property type="nucleotide sequence ID" value="NZ_FMUN01000007.1"/>
</dbReference>
<dbReference type="Proteomes" id="UP000183104">
    <property type="component" value="Unassembled WGS sequence"/>
</dbReference>
<evidence type="ECO:0000259" key="9">
    <source>
        <dbReference type="Pfam" id="PF00793"/>
    </source>
</evidence>
<dbReference type="InterPro" id="IPR006218">
    <property type="entry name" value="DAHP1/KDSA"/>
</dbReference>
<sequence length="355" mass="38499">MTHPTEDLRIASIREVLSPAELHREIPLSEQGAQTVRSTRAAIRDILTGHDDRLLVIVGPCSIHDPEAALDYAARLKEQAARYRDDLLVVMRVYFEKPRTTVGWKGLINDPGLDESFRINDGLRIARRLLRDLAEMGVPSATEFLELVVPQYIDDLVSWGAIGARTAESQVHRQLASGLSSPVGVKNGTGGNLQVAVDAIRSAAHPHHFLSLTKDGHSAIFTTTGNPECHLILRGGREGPNYDAAHVDKAAGLLEEAGLQRRVMVDCSHANSGKDPARQAEVGRDLNARIAAGDHRLIGLMMESHLVAGRQDLTTGAELTYGQSITDACMGWDMTTDLLGELAGGVRARREQAPG</sequence>
<dbReference type="GO" id="GO:0042802">
    <property type="term" value="F:identical protein binding"/>
    <property type="evidence" value="ECO:0007669"/>
    <property type="project" value="UniProtKB-ARBA"/>
</dbReference>
<dbReference type="NCBIfam" id="NF009395">
    <property type="entry name" value="PRK12755.1"/>
    <property type="match status" value="1"/>
</dbReference>
<keyword evidence="4 8" id="KW-0028">Amino-acid biosynthesis</keyword>
<dbReference type="NCBIfam" id="NF009396">
    <property type="entry name" value="PRK12756.1"/>
    <property type="match status" value="1"/>
</dbReference>
<gene>
    <name evidence="10" type="ORF">SAMN05661077_2404</name>
</gene>
<dbReference type="EMBL" id="FMUN01000007">
    <property type="protein sequence ID" value="SCY53855.1"/>
    <property type="molecule type" value="Genomic_DNA"/>
</dbReference>
<evidence type="ECO:0000256" key="1">
    <source>
        <dbReference type="ARBA" id="ARBA00003726"/>
    </source>
</evidence>
<comment type="similarity">
    <text evidence="3 8">Belongs to the class-I DAHP synthase family.</text>
</comment>
<comment type="function">
    <text evidence="1 8">Stereospecific condensation of phosphoenolpyruvate (PEP) and D-erythrose-4-phosphate (E4P) giving rise to 3-deoxy-D-arabino-heptulosonate-7-phosphate (DAHP).</text>
</comment>
<dbReference type="AlphaFoldDB" id="A0A0P9EST8"/>
<dbReference type="EC" id="2.5.1.54" evidence="8"/>
<dbReference type="GO" id="GO:0008652">
    <property type="term" value="P:amino acid biosynthetic process"/>
    <property type="evidence" value="ECO:0007669"/>
    <property type="project" value="UniProtKB-KW"/>
</dbReference>
<feature type="domain" description="DAHP synthetase I/KDSA" evidence="9">
    <location>
        <begin position="41"/>
        <end position="338"/>
    </location>
</feature>
<evidence type="ECO:0000256" key="2">
    <source>
        <dbReference type="ARBA" id="ARBA00004688"/>
    </source>
</evidence>
<name>A0A0P9EST8_9GAMM</name>
<dbReference type="UniPathway" id="UPA00053">
    <property type="reaction ID" value="UER00084"/>
</dbReference>
<evidence type="ECO:0000256" key="6">
    <source>
        <dbReference type="ARBA" id="ARBA00023141"/>
    </source>
</evidence>
<keyword evidence="6 8" id="KW-0057">Aromatic amino acid biosynthesis</keyword>
<evidence type="ECO:0000256" key="5">
    <source>
        <dbReference type="ARBA" id="ARBA00022679"/>
    </source>
</evidence>
<comment type="catalytic activity">
    <reaction evidence="7 8">
        <text>D-erythrose 4-phosphate + phosphoenolpyruvate + H2O = 7-phospho-2-dehydro-3-deoxy-D-arabino-heptonate + phosphate</text>
        <dbReference type="Rhea" id="RHEA:14717"/>
        <dbReference type="ChEBI" id="CHEBI:15377"/>
        <dbReference type="ChEBI" id="CHEBI:16897"/>
        <dbReference type="ChEBI" id="CHEBI:43474"/>
        <dbReference type="ChEBI" id="CHEBI:58394"/>
        <dbReference type="ChEBI" id="CHEBI:58702"/>
        <dbReference type="EC" id="2.5.1.54"/>
    </reaction>
</comment>
<dbReference type="PATRIC" id="fig|381306.5.peg.2618"/>
<reference evidence="11" key="1">
    <citation type="submission" date="2016-10" db="EMBL/GenBank/DDBJ databases">
        <authorList>
            <person name="Varghese N."/>
        </authorList>
    </citation>
    <scope>NUCLEOTIDE SEQUENCE [LARGE SCALE GENOMIC DNA]</scope>
    <source>
        <strain evidence="11">HL 19</strain>
    </source>
</reference>
<protein>
    <recommendedName>
        <fullName evidence="8">Phospho-2-dehydro-3-deoxyheptonate aldolase</fullName>
        <ecNumber evidence="8">2.5.1.54</ecNumber>
    </recommendedName>
</protein>
<dbReference type="STRING" id="381306.AN478_01320"/>
<keyword evidence="5 8" id="KW-0808">Transferase</keyword>
<organism evidence="10 11">
    <name type="scientific">Thiohalorhabdus denitrificans</name>
    <dbReference type="NCBI Taxonomy" id="381306"/>
    <lineage>
        <taxon>Bacteria</taxon>
        <taxon>Pseudomonadati</taxon>
        <taxon>Pseudomonadota</taxon>
        <taxon>Gammaproteobacteria</taxon>
        <taxon>Thiohalorhabdales</taxon>
        <taxon>Thiohalorhabdaceae</taxon>
        <taxon>Thiohalorhabdus</taxon>
    </lineage>
</organism>
<proteinExistence type="inferred from homology"/>